<evidence type="ECO:0000313" key="2">
    <source>
        <dbReference type="EMBL" id="KAJ8963863.1"/>
    </source>
</evidence>
<dbReference type="Pfam" id="PF03564">
    <property type="entry name" value="DUF1759"/>
    <property type="match status" value="1"/>
</dbReference>
<dbReference type="EMBL" id="JAPWTJ010002947">
    <property type="protein sequence ID" value="KAJ8963863.1"/>
    <property type="molecule type" value="Genomic_DNA"/>
</dbReference>
<dbReference type="Pfam" id="PF18701">
    <property type="entry name" value="DUF5641"/>
    <property type="match status" value="1"/>
</dbReference>
<dbReference type="Proteomes" id="UP001162164">
    <property type="component" value="Unassembled WGS sequence"/>
</dbReference>
<comment type="caution">
    <text evidence="2">The sequence shown here is derived from an EMBL/GenBank/DDBJ whole genome shotgun (WGS) entry which is preliminary data.</text>
</comment>
<dbReference type="InterPro" id="IPR021109">
    <property type="entry name" value="Peptidase_aspartic_dom_sf"/>
</dbReference>
<dbReference type="PANTHER" id="PTHR47331">
    <property type="entry name" value="PHD-TYPE DOMAIN-CONTAINING PROTEIN"/>
    <property type="match status" value="1"/>
</dbReference>
<proteinExistence type="predicted"/>
<feature type="domain" description="DUF5641" evidence="1">
    <location>
        <begin position="636"/>
        <end position="713"/>
    </location>
</feature>
<dbReference type="CDD" id="cd00303">
    <property type="entry name" value="retropepsin_like"/>
    <property type="match status" value="1"/>
</dbReference>
<organism evidence="2 3">
    <name type="scientific">Molorchus minor</name>
    <dbReference type="NCBI Taxonomy" id="1323400"/>
    <lineage>
        <taxon>Eukaryota</taxon>
        <taxon>Metazoa</taxon>
        <taxon>Ecdysozoa</taxon>
        <taxon>Arthropoda</taxon>
        <taxon>Hexapoda</taxon>
        <taxon>Insecta</taxon>
        <taxon>Pterygota</taxon>
        <taxon>Neoptera</taxon>
        <taxon>Endopterygota</taxon>
        <taxon>Coleoptera</taxon>
        <taxon>Polyphaga</taxon>
        <taxon>Cucujiformia</taxon>
        <taxon>Chrysomeloidea</taxon>
        <taxon>Cerambycidae</taxon>
        <taxon>Lamiinae</taxon>
        <taxon>Monochamini</taxon>
        <taxon>Molorchus</taxon>
    </lineage>
</organism>
<evidence type="ECO:0000259" key="1">
    <source>
        <dbReference type="Pfam" id="PF18701"/>
    </source>
</evidence>
<evidence type="ECO:0000313" key="3">
    <source>
        <dbReference type="Proteomes" id="UP001162164"/>
    </source>
</evidence>
<dbReference type="InterPro" id="IPR040676">
    <property type="entry name" value="DUF5641"/>
</dbReference>
<keyword evidence="3" id="KW-1185">Reference proteome</keyword>
<accession>A0ABQ9IS83</accession>
<dbReference type="PANTHER" id="PTHR47331:SF5">
    <property type="entry name" value="RIBONUCLEASE H"/>
    <property type="match status" value="1"/>
</dbReference>
<name>A0ABQ9IS83_9CUCU</name>
<dbReference type="Gene3D" id="2.40.70.10">
    <property type="entry name" value="Acid Proteases"/>
    <property type="match status" value="1"/>
</dbReference>
<gene>
    <name evidence="2" type="ORF">NQ317_004277</name>
</gene>
<sequence>MVTRLQNYFNTIDQNNVTEEIVAQLNVRLNKIEPAWEEFNELQSKIELLDIETSQADDHEREQFEEIYFSLTASINTLCKKFNEVTQKEVISNMGSAIFEHPNVIKESHVELRKLFDNVTKHLRSLKILGENTDEWDRLIIYVISNKFDPVTRRDWESHKYKDDLPKMSDLNEFLRLKCEVLEKNRITESNKNQCFYCNKNHLIYNCEMFLKLNINERIAAVKLSQIVTVENRQHVEKTEPLAHGSATTSSNGEAGNVPFANSVNNHTFKYTVATSNDTTQILLSTAIIKIKCNEGYVKCRALLDSGSQSHFISEKMCEKLSLKPSYVKHAVRGVGRTLTNINKQVDVSIMSCYNNFNMNIKCLVIPQITDELPLKSFDKYLLNIPSTINLADPEFNNTGEIDILLGSNVFWSILSIGQERLGQNMPLLQNTQFGWVVAGNICLNSKCNESISCLNVNLENSIDDKIIKFWNIEEINNARPLLSQEEKYCEAHFEKTTRRDSTGRFIVDKILALVMRFINNARLPKDLRQYGVVTPNELDNSLHILIKNTQMECFPQEYSRLQNKGELDKKSKILSLNPFMQNNLIRVGGRLKHSKQSYDKRHPIILPKGHILTTLILRSEHERLLHCGAQMLLYSLEYLSELQTRYKWKQKALELVQVGSLVLVKDEGAPMLKWTLGRITALHPGSDNITRVVDIKTTKGEIRRSVNRICVLPIETDK</sequence>
<protein>
    <recommendedName>
        <fullName evidence="1">DUF5641 domain-containing protein</fullName>
    </recommendedName>
</protein>
<reference evidence="2" key="1">
    <citation type="journal article" date="2023" name="Insect Mol. Biol.">
        <title>Genome sequencing provides insights into the evolution of gene families encoding plant cell wall-degrading enzymes in longhorned beetles.</title>
        <authorList>
            <person name="Shin N.R."/>
            <person name="Okamura Y."/>
            <person name="Kirsch R."/>
            <person name="Pauchet Y."/>
        </authorList>
    </citation>
    <scope>NUCLEOTIDE SEQUENCE</scope>
    <source>
        <strain evidence="2">MMC_N1</strain>
    </source>
</reference>
<dbReference type="InterPro" id="IPR005312">
    <property type="entry name" value="DUF1759"/>
</dbReference>